<dbReference type="AlphaFoldDB" id="L9XCS9"/>
<dbReference type="STRING" id="1227497.C491_06543"/>
<dbReference type="SUPFAM" id="SSF53474">
    <property type="entry name" value="alpha/beta-Hydrolases"/>
    <property type="match status" value="1"/>
</dbReference>
<gene>
    <name evidence="3" type="ORF">C491_06543</name>
</gene>
<dbReference type="OrthoDB" id="111592at2157"/>
<proteinExistence type="predicted"/>
<sequence>MDHRMFDAQLEPLLEAGYRVVSWDVRGHGLSKPLGREFSLEVVVEDLVAILERCSVDRCVPVGQSFGGYVSQELLFRYPERVTALGVIGATDITTLPPTLEHLALKLSPYLFRVWPNEHLRKTTADRTAETEVAKRYAYNATSQLSKSEFATVWKAVANTLHAEPGYVIDRPFLLTHGEFDRTGTIGRDAPSWAEKEPNCRYAVISNAGHNANQDNPDEFNEVLLEFLRRHAD</sequence>
<evidence type="ECO:0000259" key="2">
    <source>
        <dbReference type="Pfam" id="PF00561"/>
    </source>
</evidence>
<protein>
    <submittedName>
        <fullName evidence="3">Alpha/beta family hydrolase</fullName>
    </submittedName>
</protein>
<dbReference type="Gene3D" id="3.40.50.1820">
    <property type="entry name" value="alpha/beta hydrolase"/>
    <property type="match status" value="1"/>
</dbReference>
<dbReference type="Pfam" id="PF00561">
    <property type="entry name" value="Abhydrolase_1"/>
    <property type="match status" value="1"/>
</dbReference>
<dbReference type="PANTHER" id="PTHR43798:SF31">
    <property type="entry name" value="AB HYDROLASE SUPERFAMILY PROTEIN YCLE"/>
    <property type="match status" value="1"/>
</dbReference>
<dbReference type="PANTHER" id="PTHR43798">
    <property type="entry name" value="MONOACYLGLYCEROL LIPASE"/>
    <property type="match status" value="1"/>
</dbReference>
<dbReference type="InterPro" id="IPR000639">
    <property type="entry name" value="Epox_hydrolase-like"/>
</dbReference>
<comment type="caution">
    <text evidence="3">The sequence shown here is derived from an EMBL/GenBank/DDBJ whole genome shotgun (WGS) entry which is preliminary data.</text>
</comment>
<keyword evidence="1 3" id="KW-0378">Hydrolase</keyword>
<accession>L9XCS9</accession>
<dbReference type="GO" id="GO:0016787">
    <property type="term" value="F:hydrolase activity"/>
    <property type="evidence" value="ECO:0007669"/>
    <property type="project" value="UniProtKB-KW"/>
</dbReference>
<evidence type="ECO:0000313" key="3">
    <source>
        <dbReference type="EMBL" id="ELY59447.1"/>
    </source>
</evidence>
<evidence type="ECO:0000313" key="4">
    <source>
        <dbReference type="Proteomes" id="UP000011688"/>
    </source>
</evidence>
<reference evidence="3 4" key="1">
    <citation type="journal article" date="2014" name="PLoS Genet.">
        <title>Phylogenetically driven sequencing of extremely halophilic archaea reveals strategies for static and dynamic osmo-response.</title>
        <authorList>
            <person name="Becker E.A."/>
            <person name="Seitzer P.M."/>
            <person name="Tritt A."/>
            <person name="Larsen D."/>
            <person name="Krusor M."/>
            <person name="Yao A.I."/>
            <person name="Wu D."/>
            <person name="Madern D."/>
            <person name="Eisen J.A."/>
            <person name="Darling A.E."/>
            <person name="Facciotti M.T."/>
        </authorList>
    </citation>
    <scope>NUCLEOTIDE SEQUENCE [LARGE SCALE GENOMIC DNA]</scope>
    <source>
        <strain evidence="3 4">DSM 10524</strain>
    </source>
</reference>
<dbReference type="InterPro" id="IPR029058">
    <property type="entry name" value="AB_hydrolase_fold"/>
</dbReference>
<dbReference type="InterPro" id="IPR000073">
    <property type="entry name" value="AB_hydrolase_1"/>
</dbReference>
<feature type="domain" description="AB hydrolase-1" evidence="2">
    <location>
        <begin position="5"/>
        <end position="216"/>
    </location>
</feature>
<organism evidence="3 4">
    <name type="scientific">Natronococcus amylolyticus DSM 10524</name>
    <dbReference type="NCBI Taxonomy" id="1227497"/>
    <lineage>
        <taxon>Archaea</taxon>
        <taxon>Methanobacteriati</taxon>
        <taxon>Methanobacteriota</taxon>
        <taxon>Stenosarchaea group</taxon>
        <taxon>Halobacteria</taxon>
        <taxon>Halobacteriales</taxon>
        <taxon>Natrialbaceae</taxon>
        <taxon>Natronococcus</taxon>
    </lineage>
</organism>
<dbReference type="EMBL" id="AOIB01000015">
    <property type="protein sequence ID" value="ELY59447.1"/>
    <property type="molecule type" value="Genomic_DNA"/>
</dbReference>
<dbReference type="PRINTS" id="PR00111">
    <property type="entry name" value="ABHYDROLASE"/>
</dbReference>
<dbReference type="InterPro" id="IPR050266">
    <property type="entry name" value="AB_hydrolase_sf"/>
</dbReference>
<name>L9XCS9_9EURY</name>
<dbReference type="GO" id="GO:0016020">
    <property type="term" value="C:membrane"/>
    <property type="evidence" value="ECO:0007669"/>
    <property type="project" value="TreeGrafter"/>
</dbReference>
<dbReference type="PRINTS" id="PR00412">
    <property type="entry name" value="EPOXHYDRLASE"/>
</dbReference>
<dbReference type="eggNOG" id="arCOG01648">
    <property type="taxonomic scope" value="Archaea"/>
</dbReference>
<evidence type="ECO:0000256" key="1">
    <source>
        <dbReference type="ARBA" id="ARBA00022801"/>
    </source>
</evidence>
<dbReference type="Proteomes" id="UP000011688">
    <property type="component" value="Unassembled WGS sequence"/>
</dbReference>
<keyword evidence="4" id="KW-1185">Reference proteome</keyword>